<accession>A0A8S1NAS4</accession>
<keyword evidence="4" id="KW-1185">Reference proteome</keyword>
<feature type="region of interest" description="Disordered" evidence="2">
    <location>
        <begin position="1"/>
        <end position="34"/>
    </location>
</feature>
<gene>
    <name evidence="3" type="ORF">PSON_ATCC_30995.1.T0540279</name>
</gene>
<evidence type="ECO:0000313" key="3">
    <source>
        <dbReference type="EMBL" id="CAD8089728.1"/>
    </source>
</evidence>
<evidence type="ECO:0000256" key="1">
    <source>
        <dbReference type="SAM" id="Coils"/>
    </source>
</evidence>
<name>A0A8S1NAS4_9CILI</name>
<dbReference type="OrthoDB" id="436703at2759"/>
<reference evidence="3" key="1">
    <citation type="submission" date="2021-01" db="EMBL/GenBank/DDBJ databases">
        <authorList>
            <consortium name="Genoscope - CEA"/>
            <person name="William W."/>
        </authorList>
    </citation>
    <scope>NUCLEOTIDE SEQUENCE</scope>
</reference>
<dbReference type="Proteomes" id="UP000692954">
    <property type="component" value="Unassembled WGS sequence"/>
</dbReference>
<comment type="caution">
    <text evidence="3">The sequence shown here is derived from an EMBL/GenBank/DDBJ whole genome shotgun (WGS) entry which is preliminary data.</text>
</comment>
<organism evidence="3 4">
    <name type="scientific">Paramecium sonneborni</name>
    <dbReference type="NCBI Taxonomy" id="65129"/>
    <lineage>
        <taxon>Eukaryota</taxon>
        <taxon>Sar</taxon>
        <taxon>Alveolata</taxon>
        <taxon>Ciliophora</taxon>
        <taxon>Intramacronucleata</taxon>
        <taxon>Oligohymenophorea</taxon>
        <taxon>Peniculida</taxon>
        <taxon>Parameciidae</taxon>
        <taxon>Paramecium</taxon>
    </lineage>
</organism>
<feature type="compositionally biased region" description="Polar residues" evidence="2">
    <location>
        <begin position="1"/>
        <end position="33"/>
    </location>
</feature>
<dbReference type="AlphaFoldDB" id="A0A8S1NAS4"/>
<protein>
    <submittedName>
        <fullName evidence="3">Uncharacterized protein</fullName>
    </submittedName>
</protein>
<evidence type="ECO:0000256" key="2">
    <source>
        <dbReference type="SAM" id="MobiDB-lite"/>
    </source>
</evidence>
<keyword evidence="1" id="KW-0175">Coiled coil</keyword>
<dbReference type="EMBL" id="CAJJDN010000054">
    <property type="protein sequence ID" value="CAD8089728.1"/>
    <property type="molecule type" value="Genomic_DNA"/>
</dbReference>
<sequence length="147" mass="16478">MSNTLKSLGNNLTKGGNDLAQTGQSFGGSQNPASLKGKLMSLEETIKGIQDEMNFHKKEVQILKSEKDTLESVLSMKTQDVKKTLTNELMRIEEEMKRHFAHQKAENSRLQQQITGLKGEKTALQQQLLGLQRRIAELELQVGQEQA</sequence>
<proteinExistence type="predicted"/>
<evidence type="ECO:0000313" key="4">
    <source>
        <dbReference type="Proteomes" id="UP000692954"/>
    </source>
</evidence>
<feature type="coiled-coil region" evidence="1">
    <location>
        <begin position="39"/>
        <end position="141"/>
    </location>
</feature>